<dbReference type="PANTHER" id="PTHR10434:SF64">
    <property type="entry name" value="1-ACYL-SN-GLYCEROL-3-PHOSPHATE ACYLTRANSFERASE-RELATED"/>
    <property type="match status" value="1"/>
</dbReference>
<dbReference type="Proteomes" id="UP000019335">
    <property type="component" value="Chromosome 3"/>
</dbReference>
<dbReference type="Pfam" id="PF01553">
    <property type="entry name" value="Acyltransferase"/>
    <property type="match status" value="1"/>
</dbReference>
<reference evidence="12 13" key="1">
    <citation type="journal article" date="2014" name="Mol. Plant">
        <title>Chromosome Scale Genome Assembly and Transcriptome Profiling of Nannochloropsis gaditana in Nitrogen Depletion.</title>
        <authorList>
            <person name="Corteggiani Carpinelli E."/>
            <person name="Telatin A."/>
            <person name="Vitulo N."/>
            <person name="Forcato C."/>
            <person name="D'Angelo M."/>
            <person name="Schiavon R."/>
            <person name="Vezzi A."/>
            <person name="Giacometti G.M."/>
            <person name="Morosinotto T."/>
            <person name="Valle G."/>
        </authorList>
    </citation>
    <scope>NUCLEOTIDE SEQUENCE [LARGE SCALE GENOMIC DNA]</scope>
    <source>
        <strain evidence="12 13">B-31</strain>
    </source>
</reference>
<comment type="pathway">
    <text evidence="1">Lipid metabolism.</text>
</comment>
<keyword evidence="7" id="KW-0594">Phospholipid biosynthesis</keyword>
<dbReference type="OrthoDB" id="417078at2759"/>
<dbReference type="EMBL" id="AZIL01000177">
    <property type="protein sequence ID" value="EWM29218.1"/>
    <property type="molecule type" value="Genomic_DNA"/>
</dbReference>
<dbReference type="GO" id="GO:0003841">
    <property type="term" value="F:1-acylglycerol-3-phosphate O-acyltransferase activity"/>
    <property type="evidence" value="ECO:0007669"/>
    <property type="project" value="UniProtKB-UniRule"/>
</dbReference>
<proteinExistence type="inferred from homology"/>
<comment type="caution">
    <text evidence="12">The sequence shown here is derived from an EMBL/GenBank/DDBJ whole genome shotgun (WGS) entry which is preliminary data.</text>
</comment>
<comment type="similarity">
    <text evidence="2 7">Belongs to the 1-acyl-sn-glycerol-3-phosphate acyltransferase family.</text>
</comment>
<evidence type="ECO:0000313" key="12">
    <source>
        <dbReference type="EMBL" id="EWM29218.1"/>
    </source>
</evidence>
<dbReference type="GO" id="GO:0006654">
    <property type="term" value="P:phosphatidic acid biosynthetic process"/>
    <property type="evidence" value="ECO:0007669"/>
    <property type="project" value="TreeGrafter"/>
</dbReference>
<dbReference type="InterPro" id="IPR004552">
    <property type="entry name" value="AGP_acyltrans"/>
</dbReference>
<evidence type="ECO:0000256" key="10">
    <source>
        <dbReference type="SAM" id="SignalP"/>
    </source>
</evidence>
<keyword evidence="3 7" id="KW-0444">Lipid biosynthesis</keyword>
<feature type="signal peptide" evidence="10">
    <location>
        <begin position="1"/>
        <end position="23"/>
    </location>
</feature>
<dbReference type="PANTHER" id="PTHR10434">
    <property type="entry name" value="1-ACYL-SN-GLYCEROL-3-PHOSPHATE ACYLTRANSFERASE"/>
    <property type="match status" value="1"/>
</dbReference>
<keyword evidence="4 7" id="KW-0808">Transferase</keyword>
<evidence type="ECO:0000256" key="3">
    <source>
        <dbReference type="ARBA" id="ARBA00022516"/>
    </source>
</evidence>
<accession>W7U0D6</accession>
<evidence type="ECO:0000256" key="2">
    <source>
        <dbReference type="ARBA" id="ARBA00008655"/>
    </source>
</evidence>
<dbReference type="AlphaFoldDB" id="W7U0D6"/>
<dbReference type="InterPro" id="IPR002123">
    <property type="entry name" value="Plipid/glycerol_acylTrfase"/>
</dbReference>
<evidence type="ECO:0000256" key="6">
    <source>
        <dbReference type="ARBA" id="ARBA00023315"/>
    </source>
</evidence>
<feature type="transmembrane region" description="Helical" evidence="9">
    <location>
        <begin position="172"/>
        <end position="195"/>
    </location>
</feature>
<comment type="catalytic activity">
    <reaction evidence="7">
        <text>a 1-acyl-sn-glycero-3-phosphate + an acyl-CoA = a 1,2-diacyl-sn-glycero-3-phosphate + CoA</text>
        <dbReference type="Rhea" id="RHEA:19709"/>
        <dbReference type="ChEBI" id="CHEBI:57287"/>
        <dbReference type="ChEBI" id="CHEBI:57970"/>
        <dbReference type="ChEBI" id="CHEBI:58342"/>
        <dbReference type="ChEBI" id="CHEBI:58608"/>
        <dbReference type="EC" id="2.3.1.51"/>
    </reaction>
</comment>
<evidence type="ECO:0000256" key="7">
    <source>
        <dbReference type="RuleBase" id="RU361267"/>
    </source>
</evidence>
<dbReference type="CDD" id="cd07989">
    <property type="entry name" value="LPLAT_AGPAT-like"/>
    <property type="match status" value="1"/>
</dbReference>
<organism evidence="12 13">
    <name type="scientific">Nannochloropsis gaditana</name>
    <dbReference type="NCBI Taxonomy" id="72520"/>
    <lineage>
        <taxon>Eukaryota</taxon>
        <taxon>Sar</taxon>
        <taxon>Stramenopiles</taxon>
        <taxon>Ochrophyta</taxon>
        <taxon>Eustigmatophyceae</taxon>
        <taxon>Eustigmatales</taxon>
        <taxon>Monodopsidaceae</taxon>
        <taxon>Nannochloropsis</taxon>
    </lineage>
</organism>
<keyword evidence="10" id="KW-0732">Signal</keyword>
<feature type="chain" id="PRO_5005716666" description="1-acyl-sn-glycerol-3-phosphate acyltransferase" evidence="10">
    <location>
        <begin position="24"/>
        <end position="422"/>
    </location>
</feature>
<dbReference type="EC" id="2.3.1.51" evidence="7"/>
<name>W7U0D6_9STRA</name>
<keyword evidence="13" id="KW-1185">Reference proteome</keyword>
<keyword evidence="7" id="KW-1208">Phospholipid metabolism</keyword>
<keyword evidence="9" id="KW-1133">Transmembrane helix</keyword>
<gene>
    <name evidence="12" type="ORF">Naga_100007g86</name>
</gene>
<dbReference type="SMART" id="SM00563">
    <property type="entry name" value="PlsC"/>
    <property type="match status" value="1"/>
</dbReference>
<dbReference type="GO" id="GO:0016020">
    <property type="term" value="C:membrane"/>
    <property type="evidence" value="ECO:0007669"/>
    <property type="project" value="InterPro"/>
</dbReference>
<evidence type="ECO:0000256" key="8">
    <source>
        <dbReference type="SAM" id="MobiDB-lite"/>
    </source>
</evidence>
<keyword evidence="6 7" id="KW-0012">Acyltransferase</keyword>
<dbReference type="NCBIfam" id="TIGR00530">
    <property type="entry name" value="AGP_acyltrn"/>
    <property type="match status" value="1"/>
</dbReference>
<evidence type="ECO:0000313" key="13">
    <source>
        <dbReference type="Proteomes" id="UP000019335"/>
    </source>
</evidence>
<keyword evidence="9" id="KW-0812">Transmembrane</keyword>
<protein>
    <recommendedName>
        <fullName evidence="7">1-acyl-sn-glycerol-3-phosphate acyltransferase</fullName>
        <ecNumber evidence="7">2.3.1.51</ecNumber>
    </recommendedName>
</protein>
<keyword evidence="9" id="KW-0472">Membrane</keyword>
<evidence type="ECO:0000256" key="5">
    <source>
        <dbReference type="ARBA" id="ARBA00023098"/>
    </source>
</evidence>
<feature type="region of interest" description="Disordered" evidence="8">
    <location>
        <begin position="105"/>
        <end position="149"/>
    </location>
</feature>
<evidence type="ECO:0000259" key="11">
    <source>
        <dbReference type="SMART" id="SM00563"/>
    </source>
</evidence>
<dbReference type="SUPFAM" id="SSF69593">
    <property type="entry name" value="Glycerol-3-phosphate (1)-acyltransferase"/>
    <property type="match status" value="1"/>
</dbReference>
<evidence type="ECO:0000256" key="4">
    <source>
        <dbReference type="ARBA" id="ARBA00022679"/>
    </source>
</evidence>
<comment type="domain">
    <text evidence="7">The HXXXXD motif is essential for acyltransferase activity and may constitute the binding site for the phosphate moiety of the glycerol-3-phosphate.</text>
</comment>
<evidence type="ECO:0000256" key="9">
    <source>
        <dbReference type="SAM" id="Phobius"/>
    </source>
</evidence>
<sequence length="422" mass="45535">MTSTASLACGACTAAVLVCLTTGDGVATRHIDANVGNRRTSAFLPVMPPMGTPVTGRIRSHPLEAHKMYYVCQGGTRLSQRRHERLGTRTAVMVVKTDVEISDKRDVDPEVGSSSKSTDHTGVSRFGSAMPKSAEGVGPPPAPQDNFKHKSLAGVPTDYGPYLTIKGFKINAFGFFFCFMAILWAIPWAVFLVVYKALLEFVDKLDPCRYNVDRSSSLWGWLTSLSTDSLPEMTGLENIPDGPAVFVANHASWMDVPYSAQLPVRAKYLAKADLTKVPILGNAMSMAQHVLVDRDDKRSQMEALRSALLILKTGTPLFVFPEGTRGPGGKMQAFKMGAFKVATKAGVPIVPVSIAGTHIMMPKEVIMPQCAGRGITAIHVHPAIPSTDRTDQELSDLAFKIINDALPNEQQCESTSKETGGA</sequence>
<feature type="domain" description="Phospholipid/glycerol acyltransferase" evidence="11">
    <location>
        <begin position="244"/>
        <end position="357"/>
    </location>
</feature>
<evidence type="ECO:0000256" key="1">
    <source>
        <dbReference type="ARBA" id="ARBA00005189"/>
    </source>
</evidence>
<keyword evidence="5 7" id="KW-0443">Lipid metabolism</keyword>